<sequence>MNTPHRYAIHYRLHEQPRWLIHDAFEAPNEFLALLQVMLHLAQETGDDPTGLVDARWQPFQVRSLKRSADLAGISKVQIVPLD</sequence>
<organism evidence="1 2">
    <name type="scientific">Pseudomonas panipatensis</name>
    <dbReference type="NCBI Taxonomy" id="428992"/>
    <lineage>
        <taxon>Bacteria</taxon>
        <taxon>Pseudomonadati</taxon>
        <taxon>Pseudomonadota</taxon>
        <taxon>Gammaproteobacteria</taxon>
        <taxon>Pseudomonadales</taxon>
        <taxon>Pseudomonadaceae</taxon>
        <taxon>Pseudomonas</taxon>
    </lineage>
</organism>
<evidence type="ECO:0000313" key="1">
    <source>
        <dbReference type="EMBL" id="SDI05474.1"/>
    </source>
</evidence>
<dbReference type="AlphaFoldDB" id="A0A1G8HFM1"/>
<gene>
    <name evidence="1" type="ORF">SAMN05216272_105204</name>
</gene>
<dbReference type="RefSeq" id="WP_090263120.1">
    <property type="nucleotide sequence ID" value="NZ_FNDS01000005.1"/>
</dbReference>
<dbReference type="OrthoDB" id="7025428at2"/>
<proteinExistence type="predicted"/>
<keyword evidence="2" id="KW-1185">Reference proteome</keyword>
<accession>A0A1G8HFM1</accession>
<dbReference type="Proteomes" id="UP000199636">
    <property type="component" value="Unassembled WGS sequence"/>
</dbReference>
<dbReference type="EMBL" id="FNDS01000005">
    <property type="protein sequence ID" value="SDI05474.1"/>
    <property type="molecule type" value="Genomic_DNA"/>
</dbReference>
<name>A0A1G8HFM1_9PSED</name>
<protein>
    <submittedName>
        <fullName evidence="1">Uncharacterized protein</fullName>
    </submittedName>
</protein>
<evidence type="ECO:0000313" key="2">
    <source>
        <dbReference type="Proteomes" id="UP000199636"/>
    </source>
</evidence>
<reference evidence="2" key="1">
    <citation type="submission" date="2016-10" db="EMBL/GenBank/DDBJ databases">
        <authorList>
            <person name="Varghese N."/>
            <person name="Submissions S."/>
        </authorList>
    </citation>
    <scope>NUCLEOTIDE SEQUENCE [LARGE SCALE GENOMIC DNA]</scope>
    <source>
        <strain evidence="2">CCM 7469</strain>
    </source>
</reference>